<dbReference type="PANTHER" id="PTHR23426:SF65">
    <property type="entry name" value="FERREDOXIN-2, MITOCHONDRIAL"/>
    <property type="match status" value="1"/>
</dbReference>
<protein>
    <submittedName>
        <fullName evidence="9">2Fe-2S ferredoxin-type domain-containing protein</fullName>
    </submittedName>
</protein>
<feature type="compositionally biased region" description="Polar residues" evidence="7">
    <location>
        <begin position="38"/>
        <end position="54"/>
    </location>
</feature>
<accession>A0A7C8M4T4</accession>
<reference evidence="9 10" key="1">
    <citation type="submission" date="2020-01" db="EMBL/GenBank/DDBJ databases">
        <authorList>
            <consortium name="DOE Joint Genome Institute"/>
            <person name="Haridas S."/>
            <person name="Albert R."/>
            <person name="Binder M."/>
            <person name="Bloem J."/>
            <person name="Labutti K."/>
            <person name="Salamov A."/>
            <person name="Andreopoulos B."/>
            <person name="Baker S.E."/>
            <person name="Barry K."/>
            <person name="Bills G."/>
            <person name="Bluhm B.H."/>
            <person name="Cannon C."/>
            <person name="Castanera R."/>
            <person name="Culley D.E."/>
            <person name="Daum C."/>
            <person name="Ezra D."/>
            <person name="Gonzalez J.B."/>
            <person name="Henrissat B."/>
            <person name="Kuo A."/>
            <person name="Liang C."/>
            <person name="Lipzen A."/>
            <person name="Lutzoni F."/>
            <person name="Magnuson J."/>
            <person name="Mondo S."/>
            <person name="Nolan M."/>
            <person name="Ohm R."/>
            <person name="Pangilinan J."/>
            <person name="Park H.-J.H."/>
            <person name="Ramirez L."/>
            <person name="Alfaro M."/>
            <person name="Sun H."/>
            <person name="Tritt A."/>
            <person name="Yoshinaga Y."/>
            <person name="Zwiers L.-H.L."/>
            <person name="Turgeon B.G."/>
            <person name="Goodwin S.B."/>
            <person name="Spatafora J.W."/>
            <person name="Crous P.W."/>
            <person name="Grigoriev I.V."/>
        </authorList>
    </citation>
    <scope>NUCLEOTIDE SEQUENCE [LARGE SCALE GENOMIC DNA]</scope>
    <source>
        <strain evidence="9 10">CBS 611.86</strain>
    </source>
</reference>
<dbReference type="GO" id="GO:0140647">
    <property type="term" value="P:P450-containing electron transport chain"/>
    <property type="evidence" value="ECO:0007669"/>
    <property type="project" value="InterPro"/>
</dbReference>
<proteinExistence type="inferred from homology"/>
<dbReference type="Proteomes" id="UP000481861">
    <property type="component" value="Unassembled WGS sequence"/>
</dbReference>
<dbReference type="InterPro" id="IPR001041">
    <property type="entry name" value="2Fe-2S_ferredoxin-type"/>
</dbReference>
<evidence type="ECO:0000256" key="4">
    <source>
        <dbReference type="ARBA" id="ARBA00023004"/>
    </source>
</evidence>
<keyword evidence="4" id="KW-0408">Iron</keyword>
<dbReference type="GO" id="GO:0051537">
    <property type="term" value="F:2 iron, 2 sulfur cluster binding"/>
    <property type="evidence" value="ECO:0007669"/>
    <property type="project" value="UniProtKB-KW"/>
</dbReference>
<dbReference type="GO" id="GO:0009055">
    <property type="term" value="F:electron transfer activity"/>
    <property type="evidence" value="ECO:0007669"/>
    <property type="project" value="TreeGrafter"/>
</dbReference>
<evidence type="ECO:0000256" key="3">
    <source>
        <dbReference type="ARBA" id="ARBA00022723"/>
    </source>
</evidence>
<keyword evidence="3" id="KW-0479">Metal-binding</keyword>
<sequence length="219" mass="23628">MPGAALSAKAFSRAVARCSLPSLHTSFGAPARIRQFSSQSSNWTPCSPASTAQRSRGAPSPLQLVPNVPSAIASVSIRTRDRRKFSSSPVSRHAHLDPPKPGEERKVTFIDKNGEAYTFEVADGDNLLDIAQNNDLEMEGACGGSCACSTCHVIVESDEYYDKMAEPDDDENDMLDLAFGLTETSRLGCQVKMSKELDGLVVKLPNMTRNLQASDFGSK</sequence>
<dbReference type="PANTHER" id="PTHR23426">
    <property type="entry name" value="FERREDOXIN/ADRENODOXIN"/>
    <property type="match status" value="1"/>
</dbReference>
<organism evidence="9 10">
    <name type="scientific">Massariosphaeria phaeospora</name>
    <dbReference type="NCBI Taxonomy" id="100035"/>
    <lineage>
        <taxon>Eukaryota</taxon>
        <taxon>Fungi</taxon>
        <taxon>Dikarya</taxon>
        <taxon>Ascomycota</taxon>
        <taxon>Pezizomycotina</taxon>
        <taxon>Dothideomycetes</taxon>
        <taxon>Pleosporomycetidae</taxon>
        <taxon>Pleosporales</taxon>
        <taxon>Pleosporales incertae sedis</taxon>
        <taxon>Massariosphaeria</taxon>
    </lineage>
</organism>
<dbReference type="AlphaFoldDB" id="A0A7C8M4T4"/>
<evidence type="ECO:0000256" key="5">
    <source>
        <dbReference type="ARBA" id="ARBA00023014"/>
    </source>
</evidence>
<dbReference type="GO" id="GO:0046872">
    <property type="term" value="F:metal ion binding"/>
    <property type="evidence" value="ECO:0007669"/>
    <property type="project" value="UniProtKB-KW"/>
</dbReference>
<evidence type="ECO:0000256" key="2">
    <source>
        <dbReference type="ARBA" id="ARBA00022714"/>
    </source>
</evidence>
<name>A0A7C8M4T4_9PLEO</name>
<dbReference type="Gene3D" id="3.10.20.30">
    <property type="match status" value="1"/>
</dbReference>
<dbReference type="OrthoDB" id="268593at2759"/>
<evidence type="ECO:0000313" key="10">
    <source>
        <dbReference type="Proteomes" id="UP000481861"/>
    </source>
</evidence>
<dbReference type="Pfam" id="PF00111">
    <property type="entry name" value="Fer2"/>
    <property type="match status" value="1"/>
</dbReference>
<feature type="region of interest" description="Disordered" evidence="7">
    <location>
        <begin position="80"/>
        <end position="105"/>
    </location>
</feature>
<comment type="cofactor">
    <cofactor evidence="6">
        <name>[2Fe-2S] cluster</name>
        <dbReference type="ChEBI" id="CHEBI:190135"/>
    </cofactor>
</comment>
<dbReference type="SUPFAM" id="SSF54292">
    <property type="entry name" value="2Fe-2S ferredoxin-like"/>
    <property type="match status" value="1"/>
</dbReference>
<evidence type="ECO:0000256" key="6">
    <source>
        <dbReference type="ARBA" id="ARBA00034078"/>
    </source>
</evidence>
<dbReference type="InterPro" id="IPR036010">
    <property type="entry name" value="2Fe-2S_ferredoxin-like_sf"/>
</dbReference>
<dbReference type="InterPro" id="IPR012675">
    <property type="entry name" value="Beta-grasp_dom_sf"/>
</dbReference>
<dbReference type="GO" id="GO:0005739">
    <property type="term" value="C:mitochondrion"/>
    <property type="evidence" value="ECO:0007669"/>
    <property type="project" value="TreeGrafter"/>
</dbReference>
<keyword evidence="5" id="KW-0411">Iron-sulfur</keyword>
<feature type="domain" description="2Fe-2S ferredoxin-type" evidence="8">
    <location>
        <begin position="105"/>
        <end position="208"/>
    </location>
</feature>
<gene>
    <name evidence="9" type="ORF">BDV95DRAFT_506497</name>
</gene>
<comment type="caution">
    <text evidence="9">The sequence shown here is derived from an EMBL/GenBank/DDBJ whole genome shotgun (WGS) entry which is preliminary data.</text>
</comment>
<dbReference type="CDD" id="cd00207">
    <property type="entry name" value="fer2"/>
    <property type="match status" value="1"/>
</dbReference>
<evidence type="ECO:0000256" key="1">
    <source>
        <dbReference type="ARBA" id="ARBA00010914"/>
    </source>
</evidence>
<evidence type="ECO:0000259" key="8">
    <source>
        <dbReference type="PROSITE" id="PS51085"/>
    </source>
</evidence>
<keyword evidence="2" id="KW-0001">2Fe-2S</keyword>
<dbReference type="PROSITE" id="PS00814">
    <property type="entry name" value="ADX"/>
    <property type="match status" value="1"/>
</dbReference>
<feature type="compositionally biased region" description="Basic and acidic residues" evidence="7">
    <location>
        <begin position="94"/>
        <end position="105"/>
    </location>
</feature>
<comment type="similarity">
    <text evidence="1">Belongs to the adrenodoxin/putidaredoxin family.</text>
</comment>
<keyword evidence="10" id="KW-1185">Reference proteome</keyword>
<dbReference type="PROSITE" id="PS51085">
    <property type="entry name" value="2FE2S_FER_2"/>
    <property type="match status" value="1"/>
</dbReference>
<feature type="region of interest" description="Disordered" evidence="7">
    <location>
        <begin position="38"/>
        <end position="65"/>
    </location>
</feature>
<dbReference type="PRINTS" id="PR00355">
    <property type="entry name" value="ADRENODOXIN"/>
</dbReference>
<dbReference type="InterPro" id="IPR001055">
    <property type="entry name" value="Adrenodoxin-like"/>
</dbReference>
<evidence type="ECO:0000256" key="7">
    <source>
        <dbReference type="SAM" id="MobiDB-lite"/>
    </source>
</evidence>
<dbReference type="EMBL" id="JAADJZ010000031">
    <property type="protein sequence ID" value="KAF2865703.1"/>
    <property type="molecule type" value="Genomic_DNA"/>
</dbReference>
<dbReference type="InterPro" id="IPR018298">
    <property type="entry name" value="Adrenodoxin_Fe-S_BS"/>
</dbReference>
<evidence type="ECO:0000313" key="9">
    <source>
        <dbReference type="EMBL" id="KAF2865703.1"/>
    </source>
</evidence>